<dbReference type="PROSITE" id="PS50146">
    <property type="entry name" value="DAGK"/>
    <property type="match status" value="1"/>
</dbReference>
<keyword evidence="1" id="KW-0808">Transferase</keyword>
<dbReference type="SUPFAM" id="SSF111331">
    <property type="entry name" value="NAD kinase/diacylglycerol kinase-like"/>
    <property type="match status" value="1"/>
</dbReference>
<dbReference type="InterPro" id="IPR017438">
    <property type="entry name" value="ATP-NAD_kinase_N"/>
</dbReference>
<comment type="caution">
    <text evidence="6">The sequence shown here is derived from an EMBL/GenBank/DDBJ whole genome shotgun (WGS) entry which is preliminary data.</text>
</comment>
<dbReference type="Gene3D" id="3.40.50.10330">
    <property type="entry name" value="Probable inorganic polyphosphate/atp-NAD kinase, domain 1"/>
    <property type="match status" value="1"/>
</dbReference>
<keyword evidence="4" id="KW-0067">ATP-binding</keyword>
<feature type="domain" description="DAGKc" evidence="5">
    <location>
        <begin position="1"/>
        <end position="129"/>
    </location>
</feature>
<evidence type="ECO:0000313" key="6">
    <source>
        <dbReference type="EMBL" id="MBL6076923.1"/>
    </source>
</evidence>
<dbReference type="Gene3D" id="2.60.200.40">
    <property type="match status" value="1"/>
</dbReference>
<reference evidence="6 7" key="1">
    <citation type="submission" date="2021-01" db="EMBL/GenBank/DDBJ databases">
        <title>Belnapia mucosa sp. nov. and Belnapia arida sp. nov., isolated from the Tabernas Desert (Almeria, Spain).</title>
        <authorList>
            <person name="Molina-Menor E."/>
            <person name="Vidal-Verdu A."/>
            <person name="Calonge A."/>
            <person name="Satari L."/>
            <person name="Pereto J."/>
            <person name="Porcar M."/>
        </authorList>
    </citation>
    <scope>NUCLEOTIDE SEQUENCE [LARGE SCALE GENOMIC DNA]</scope>
    <source>
        <strain evidence="6 7">T18</strain>
    </source>
</reference>
<dbReference type="PANTHER" id="PTHR12358:SF106">
    <property type="entry name" value="LIPID KINASE YEGS"/>
    <property type="match status" value="1"/>
</dbReference>
<dbReference type="SMART" id="SM00046">
    <property type="entry name" value="DAGKc"/>
    <property type="match status" value="1"/>
</dbReference>
<evidence type="ECO:0000256" key="3">
    <source>
        <dbReference type="ARBA" id="ARBA00022777"/>
    </source>
</evidence>
<evidence type="ECO:0000313" key="7">
    <source>
        <dbReference type="Proteomes" id="UP000660885"/>
    </source>
</evidence>
<evidence type="ECO:0000256" key="4">
    <source>
        <dbReference type="ARBA" id="ARBA00022840"/>
    </source>
</evidence>
<keyword evidence="2" id="KW-0547">Nucleotide-binding</keyword>
<evidence type="ECO:0000256" key="2">
    <source>
        <dbReference type="ARBA" id="ARBA00022741"/>
    </source>
</evidence>
<proteinExistence type="predicted"/>
<dbReference type="GO" id="GO:0016301">
    <property type="term" value="F:kinase activity"/>
    <property type="evidence" value="ECO:0007669"/>
    <property type="project" value="UniProtKB-KW"/>
</dbReference>
<protein>
    <submittedName>
        <fullName evidence="6">Diacylglycerol kinase family lipid kinase</fullName>
    </submittedName>
</protein>
<dbReference type="PANTHER" id="PTHR12358">
    <property type="entry name" value="SPHINGOSINE KINASE"/>
    <property type="match status" value="1"/>
</dbReference>
<keyword evidence="3 6" id="KW-0418">Kinase</keyword>
<dbReference type="Pfam" id="PF00781">
    <property type="entry name" value="DAGK_cat"/>
    <property type="match status" value="1"/>
</dbReference>
<dbReference type="InterPro" id="IPR016064">
    <property type="entry name" value="NAD/diacylglycerol_kinase_sf"/>
</dbReference>
<evidence type="ECO:0000256" key="1">
    <source>
        <dbReference type="ARBA" id="ARBA00022679"/>
    </source>
</evidence>
<evidence type="ECO:0000259" key="5">
    <source>
        <dbReference type="PROSITE" id="PS50146"/>
    </source>
</evidence>
<gene>
    <name evidence="6" type="ORF">JMJ56_02830</name>
</gene>
<dbReference type="InterPro" id="IPR050187">
    <property type="entry name" value="Lipid_Phosphate_FormReg"/>
</dbReference>
<organism evidence="6 7">
    <name type="scientific">Belnapia arida</name>
    <dbReference type="NCBI Taxonomy" id="2804533"/>
    <lineage>
        <taxon>Bacteria</taxon>
        <taxon>Pseudomonadati</taxon>
        <taxon>Pseudomonadota</taxon>
        <taxon>Alphaproteobacteria</taxon>
        <taxon>Acetobacterales</taxon>
        <taxon>Roseomonadaceae</taxon>
        <taxon>Belnapia</taxon>
    </lineage>
</organism>
<sequence>MRKVAVVINARSGGLLGRERAVEEVAERLAAAGLVPSILHEAEEPDLGRRLDRAVALGMEAVVVGGGDGTIAAAAQRLAGTGIALGILPLGTMNMLAKDLGIPLGLEEAAEALAHGETRAIDVAAVNGHVFLCLSVLGLPTAIGRHRERHRGTGGQLRLMLAALRTMLRYRPMRLRLALDGTVEQPVFLRALAVANNAYAEGLGAFFSRSRLDQGELVLYEAREFGPWWIARMMAAMALGRWRRRPELDERPAREITIHSRRRSLRVMNDGEALLLAPPLRYAIRPGALRVIVPAAIATASHRVATAEA</sequence>
<dbReference type="Proteomes" id="UP000660885">
    <property type="component" value="Unassembled WGS sequence"/>
</dbReference>
<name>A0ABS1TWV6_9PROT</name>
<accession>A0ABS1TWV6</accession>
<dbReference type="InterPro" id="IPR001206">
    <property type="entry name" value="Diacylglycerol_kinase_cat_dom"/>
</dbReference>
<keyword evidence="7" id="KW-1185">Reference proteome</keyword>
<dbReference type="EMBL" id="JAETWB010000001">
    <property type="protein sequence ID" value="MBL6076923.1"/>
    <property type="molecule type" value="Genomic_DNA"/>
</dbReference>
<dbReference type="Pfam" id="PF19279">
    <property type="entry name" value="YegS_C"/>
    <property type="match status" value="1"/>
</dbReference>
<dbReference type="InterPro" id="IPR045540">
    <property type="entry name" value="YegS/DAGK_C"/>
</dbReference>